<reference evidence="1 2" key="1">
    <citation type="submission" date="2016-09" db="EMBL/GenBank/DDBJ databases">
        <title>Extensive genetic diversity and differential bi-allelic expression allows diatom success in the polar Southern Ocean.</title>
        <authorList>
            <consortium name="DOE Joint Genome Institute"/>
            <person name="Mock T."/>
            <person name="Otillar R.P."/>
            <person name="Strauss J."/>
            <person name="Dupont C."/>
            <person name="Frickenhaus S."/>
            <person name="Maumus F."/>
            <person name="Mcmullan M."/>
            <person name="Sanges R."/>
            <person name="Schmutz J."/>
            <person name="Toseland A."/>
            <person name="Valas R."/>
            <person name="Veluchamy A."/>
            <person name="Ward B.J."/>
            <person name="Allen A."/>
            <person name="Barry K."/>
            <person name="Falciatore A."/>
            <person name="Ferrante M."/>
            <person name="Fortunato A.E."/>
            <person name="Gloeckner G."/>
            <person name="Gruber A."/>
            <person name="Hipkin R."/>
            <person name="Janech M."/>
            <person name="Kroth P."/>
            <person name="Leese F."/>
            <person name="Lindquist E."/>
            <person name="Lyon B.R."/>
            <person name="Martin J."/>
            <person name="Mayer C."/>
            <person name="Parker M."/>
            <person name="Quesneville H."/>
            <person name="Raymond J."/>
            <person name="Uhlig C."/>
            <person name="Valentin K.U."/>
            <person name="Worden A.Z."/>
            <person name="Armbrust E.V."/>
            <person name="Bowler C."/>
            <person name="Green B."/>
            <person name="Moulton V."/>
            <person name="Van Oosterhout C."/>
            <person name="Grigoriev I."/>
        </authorList>
    </citation>
    <scope>NUCLEOTIDE SEQUENCE [LARGE SCALE GENOMIC DNA]</scope>
    <source>
        <strain evidence="1 2">CCMP1102</strain>
    </source>
</reference>
<dbReference type="AlphaFoldDB" id="A0A1E7F0G2"/>
<accession>A0A1E7F0G2</accession>
<proteinExistence type="predicted"/>
<dbReference type="KEGG" id="fcy:FRACYDRAFT_245599"/>
<dbReference type="InParanoid" id="A0A1E7F0G2"/>
<keyword evidence="2" id="KW-1185">Reference proteome</keyword>
<organism evidence="1 2">
    <name type="scientific">Fragilariopsis cylindrus CCMP1102</name>
    <dbReference type="NCBI Taxonomy" id="635003"/>
    <lineage>
        <taxon>Eukaryota</taxon>
        <taxon>Sar</taxon>
        <taxon>Stramenopiles</taxon>
        <taxon>Ochrophyta</taxon>
        <taxon>Bacillariophyta</taxon>
        <taxon>Bacillariophyceae</taxon>
        <taxon>Bacillariophycidae</taxon>
        <taxon>Bacillariales</taxon>
        <taxon>Bacillariaceae</taxon>
        <taxon>Fragilariopsis</taxon>
    </lineage>
</organism>
<gene>
    <name evidence="1" type="ORF">FRACYDRAFT_245599</name>
</gene>
<evidence type="ECO:0000313" key="2">
    <source>
        <dbReference type="Proteomes" id="UP000095751"/>
    </source>
</evidence>
<name>A0A1E7F0G2_9STRA</name>
<dbReference type="Proteomes" id="UP000095751">
    <property type="component" value="Unassembled WGS sequence"/>
</dbReference>
<dbReference type="EMBL" id="KV784367">
    <property type="protein sequence ID" value="OEU11545.1"/>
    <property type="molecule type" value="Genomic_DNA"/>
</dbReference>
<protein>
    <submittedName>
        <fullName evidence="1">Uncharacterized protein</fullName>
    </submittedName>
</protein>
<evidence type="ECO:0000313" key="1">
    <source>
        <dbReference type="EMBL" id="OEU11545.1"/>
    </source>
</evidence>
<sequence length="409" mass="46619">MAKALGLNRTTFMRKAKRWDITIVLSSIPTGTTTPRKRKRKRRTTGTTAASFMKVIERLPSEDRLSRTTMIKALPLSSATFYRKVKEYGIKLNDFVVDKKRKRVEEKEQKSTIEKTPTQRLETGNRQLTPKQTTELLVVLRKISNVKNAFLGHSFVTKDTTSRALKYLLSAIRHGLMHYPDTCHPKVVQWNGVSKFCINSHIPLLIALFMALRNDDDNHKFNSEEWNKIHTEVMYGCQYAIDRKRKEKGKIGCNSNPLTGSTIEKTGEVDKDGKLVWKRIDARPKFHNNANIRNTSLQFTGGGTGSAYITRTVDGVSIVWPEFNDIITVQAITDLGKSLMNHLSITDHSVVGKLLEMRHWHSMNYFGHRPVGIYWFHKDGGTLSSMTNDEMESVASKGAQWIKSTAQYK</sequence>